<proteinExistence type="predicted"/>
<keyword evidence="3" id="KW-0804">Transcription</keyword>
<comment type="caution">
    <text evidence="5">The sequence shown here is derived from an EMBL/GenBank/DDBJ whole genome shotgun (WGS) entry which is preliminary data.</text>
</comment>
<dbReference type="InterPro" id="IPR036388">
    <property type="entry name" value="WH-like_DNA-bd_sf"/>
</dbReference>
<dbReference type="GO" id="GO:0003700">
    <property type="term" value="F:DNA-binding transcription factor activity"/>
    <property type="evidence" value="ECO:0007669"/>
    <property type="project" value="InterPro"/>
</dbReference>
<reference evidence="5 6" key="1">
    <citation type="journal article" date="2004" name="Extremophiles">
        <title>Halobacillus locisalis sp. nov., a halophilic bacterium isolated from a marine solar saltern of the Yellow Sea in Korea.</title>
        <authorList>
            <person name="Yoon J.H."/>
            <person name="Kang K.H."/>
            <person name="Oh T.K."/>
            <person name="Park Y.H."/>
        </authorList>
    </citation>
    <scope>NUCLEOTIDE SEQUENCE [LARGE SCALE GENOMIC DNA]</scope>
    <source>
        <strain evidence="5 6">KCTC 3788</strain>
    </source>
</reference>
<accession>A0A838CVR5</accession>
<feature type="domain" description="HTH marR-type" evidence="4">
    <location>
        <begin position="6"/>
        <end position="146"/>
    </location>
</feature>
<dbReference type="Gene3D" id="1.10.10.10">
    <property type="entry name" value="Winged helix-like DNA-binding domain superfamily/Winged helix DNA-binding domain"/>
    <property type="match status" value="1"/>
</dbReference>
<dbReference type="Proteomes" id="UP000571017">
    <property type="component" value="Unassembled WGS sequence"/>
</dbReference>
<dbReference type="InterPro" id="IPR000835">
    <property type="entry name" value="HTH_MarR-typ"/>
</dbReference>
<dbReference type="PROSITE" id="PS50995">
    <property type="entry name" value="HTH_MARR_2"/>
    <property type="match status" value="1"/>
</dbReference>
<dbReference type="AlphaFoldDB" id="A0A838CVR5"/>
<evidence type="ECO:0000259" key="4">
    <source>
        <dbReference type="PROSITE" id="PS50995"/>
    </source>
</evidence>
<dbReference type="EMBL" id="JACEFG010000003">
    <property type="protein sequence ID" value="MBA2176011.1"/>
    <property type="molecule type" value="Genomic_DNA"/>
</dbReference>
<evidence type="ECO:0000313" key="6">
    <source>
        <dbReference type="Proteomes" id="UP000571017"/>
    </source>
</evidence>
<keyword evidence="2" id="KW-0238">DNA-binding</keyword>
<dbReference type="SMART" id="SM00347">
    <property type="entry name" value="HTH_MARR"/>
    <property type="match status" value="1"/>
</dbReference>
<keyword evidence="6" id="KW-1185">Reference proteome</keyword>
<dbReference type="PANTHER" id="PTHR42756">
    <property type="entry name" value="TRANSCRIPTIONAL REGULATOR, MARR"/>
    <property type="match status" value="1"/>
</dbReference>
<dbReference type="InterPro" id="IPR036390">
    <property type="entry name" value="WH_DNA-bd_sf"/>
</dbReference>
<sequence>MNEHENKELSQKEKRLGLMIWFRLSRVYNQSIRLNNEFMKQWGLTSAQFDVLIQVGVHKELTQKELGEKLFVTKGNITQLIRKMENMGLVKREQNWKTKTISLTKQGEELFEEMVPQQEQFQASQFMGLEPEEQVILHDLLKKLQKNM</sequence>
<evidence type="ECO:0000256" key="2">
    <source>
        <dbReference type="ARBA" id="ARBA00023125"/>
    </source>
</evidence>
<dbReference type="GO" id="GO:0003677">
    <property type="term" value="F:DNA binding"/>
    <property type="evidence" value="ECO:0007669"/>
    <property type="project" value="UniProtKB-KW"/>
</dbReference>
<gene>
    <name evidence="5" type="ORF">H0266_14030</name>
</gene>
<dbReference type="PRINTS" id="PR00598">
    <property type="entry name" value="HTHMARR"/>
</dbReference>
<protein>
    <submittedName>
        <fullName evidence="5">MarR family transcriptional regulator</fullName>
    </submittedName>
</protein>
<keyword evidence="1" id="KW-0805">Transcription regulation</keyword>
<dbReference type="RefSeq" id="WP_181473058.1">
    <property type="nucleotide sequence ID" value="NZ_JACEFG010000003.1"/>
</dbReference>
<name>A0A838CVR5_9BACI</name>
<dbReference type="Pfam" id="PF12802">
    <property type="entry name" value="MarR_2"/>
    <property type="match status" value="1"/>
</dbReference>
<organism evidence="5 6">
    <name type="scientific">Halobacillus locisalis</name>
    <dbReference type="NCBI Taxonomy" id="220753"/>
    <lineage>
        <taxon>Bacteria</taxon>
        <taxon>Bacillati</taxon>
        <taxon>Bacillota</taxon>
        <taxon>Bacilli</taxon>
        <taxon>Bacillales</taxon>
        <taxon>Bacillaceae</taxon>
        <taxon>Halobacillus</taxon>
    </lineage>
</organism>
<evidence type="ECO:0000256" key="1">
    <source>
        <dbReference type="ARBA" id="ARBA00023015"/>
    </source>
</evidence>
<evidence type="ECO:0000313" key="5">
    <source>
        <dbReference type="EMBL" id="MBA2176011.1"/>
    </source>
</evidence>
<dbReference type="SUPFAM" id="SSF46785">
    <property type="entry name" value="Winged helix' DNA-binding domain"/>
    <property type="match status" value="1"/>
</dbReference>
<dbReference type="PANTHER" id="PTHR42756:SF1">
    <property type="entry name" value="TRANSCRIPTIONAL REPRESSOR OF EMRAB OPERON"/>
    <property type="match status" value="1"/>
</dbReference>
<evidence type="ECO:0000256" key="3">
    <source>
        <dbReference type="ARBA" id="ARBA00023163"/>
    </source>
</evidence>